<reference evidence="2" key="1">
    <citation type="submission" date="2021-02" db="EMBL/GenBank/DDBJ databases">
        <title>Strain Y2R2, a novel species of the genus Halomonas.</title>
        <authorList>
            <person name="Huang H."/>
        </authorList>
    </citation>
    <scope>NUCLEOTIDE SEQUENCE</scope>
    <source>
        <strain evidence="2">Y2R2</strain>
    </source>
</reference>
<accession>A0A5C1NIV5</accession>
<protein>
    <recommendedName>
        <fullName evidence="4">Bacteriocin</fullName>
    </recommendedName>
</protein>
<dbReference type="AlphaFoldDB" id="A0A5C1NIV5"/>
<keyword evidence="3" id="KW-1185">Reference proteome</keyword>
<evidence type="ECO:0000313" key="2">
    <source>
        <dbReference type="EMBL" id="QEM81679.1"/>
    </source>
</evidence>
<feature type="transmembrane region" description="Helical" evidence="1">
    <location>
        <begin position="35"/>
        <end position="60"/>
    </location>
</feature>
<dbReference type="OrthoDB" id="6174323at2"/>
<feature type="transmembrane region" description="Helical" evidence="1">
    <location>
        <begin position="66"/>
        <end position="88"/>
    </location>
</feature>
<name>A0A5C1NIV5_9GAMM</name>
<keyword evidence="1" id="KW-0472">Membrane</keyword>
<organism evidence="2 3">
    <name type="scientific">Halomonas binhaiensis</name>
    <dbReference type="NCBI Taxonomy" id="2562282"/>
    <lineage>
        <taxon>Bacteria</taxon>
        <taxon>Pseudomonadati</taxon>
        <taxon>Pseudomonadota</taxon>
        <taxon>Gammaproteobacteria</taxon>
        <taxon>Oceanospirillales</taxon>
        <taxon>Halomonadaceae</taxon>
        <taxon>Halomonas</taxon>
    </lineage>
</organism>
<dbReference type="KEGG" id="hbh:E4T21_09070"/>
<gene>
    <name evidence="2" type="ORF">E4T21_09070</name>
</gene>
<proteinExistence type="predicted"/>
<keyword evidence="1" id="KW-1133">Transmembrane helix</keyword>
<sequence length="89" mass="8516">MSESTLRVLSNDEIDVVAGGISFDDAYSDFMQGGALLGGGAASLIASAYTGIALTPALIIGSLTGLLGSLGGLTGGLTGGVTGGLPLLS</sequence>
<dbReference type="Proteomes" id="UP000324285">
    <property type="component" value="Chromosome"/>
</dbReference>
<evidence type="ECO:0000313" key="3">
    <source>
        <dbReference type="Proteomes" id="UP000324285"/>
    </source>
</evidence>
<evidence type="ECO:0000256" key="1">
    <source>
        <dbReference type="SAM" id="Phobius"/>
    </source>
</evidence>
<dbReference type="RefSeq" id="WP_149284690.1">
    <property type="nucleotide sequence ID" value="NZ_CP038437.2"/>
</dbReference>
<evidence type="ECO:0008006" key="4">
    <source>
        <dbReference type="Google" id="ProtNLM"/>
    </source>
</evidence>
<keyword evidence="1" id="KW-0812">Transmembrane</keyword>
<dbReference type="EMBL" id="CP038437">
    <property type="protein sequence ID" value="QEM81679.1"/>
    <property type="molecule type" value="Genomic_DNA"/>
</dbReference>